<keyword evidence="2" id="KW-1185">Reference proteome</keyword>
<dbReference type="AlphaFoldDB" id="A0A2Z6MLX5"/>
<dbReference type="OrthoDB" id="764584at2759"/>
<proteinExistence type="predicted"/>
<reference evidence="2" key="1">
    <citation type="journal article" date="2017" name="Front. Plant Sci.">
        <title>Climate Clever Clovers: New Paradigm to Reduce the Environmental Footprint of Ruminants by Breeding Low Methanogenic Forages Utilizing Haplotype Variation.</title>
        <authorList>
            <person name="Kaur P."/>
            <person name="Appels R."/>
            <person name="Bayer P.E."/>
            <person name="Keeble-Gagnere G."/>
            <person name="Wang J."/>
            <person name="Hirakawa H."/>
            <person name="Shirasawa K."/>
            <person name="Vercoe P."/>
            <person name="Stefanova K."/>
            <person name="Durmic Z."/>
            <person name="Nichols P."/>
            <person name="Revell C."/>
            <person name="Isobe S.N."/>
            <person name="Edwards D."/>
            <person name="Erskine W."/>
        </authorList>
    </citation>
    <scope>NUCLEOTIDE SEQUENCE [LARGE SCALE GENOMIC DNA]</scope>
    <source>
        <strain evidence="2">cv. Daliak</strain>
    </source>
</reference>
<dbReference type="Proteomes" id="UP000242715">
    <property type="component" value="Unassembled WGS sequence"/>
</dbReference>
<sequence>MAKVQPKIMRLSTNIWKRLRDGYVNGMLYMAEHVAHLNNGEIGFFKKIHDDGDVLYLKAS</sequence>
<evidence type="ECO:0000313" key="1">
    <source>
        <dbReference type="EMBL" id="GAU30743.1"/>
    </source>
</evidence>
<organism evidence="1 2">
    <name type="scientific">Trifolium subterraneum</name>
    <name type="common">Subterranean clover</name>
    <dbReference type="NCBI Taxonomy" id="3900"/>
    <lineage>
        <taxon>Eukaryota</taxon>
        <taxon>Viridiplantae</taxon>
        <taxon>Streptophyta</taxon>
        <taxon>Embryophyta</taxon>
        <taxon>Tracheophyta</taxon>
        <taxon>Spermatophyta</taxon>
        <taxon>Magnoliopsida</taxon>
        <taxon>eudicotyledons</taxon>
        <taxon>Gunneridae</taxon>
        <taxon>Pentapetalae</taxon>
        <taxon>rosids</taxon>
        <taxon>fabids</taxon>
        <taxon>Fabales</taxon>
        <taxon>Fabaceae</taxon>
        <taxon>Papilionoideae</taxon>
        <taxon>50 kb inversion clade</taxon>
        <taxon>NPAAA clade</taxon>
        <taxon>Hologalegina</taxon>
        <taxon>IRL clade</taxon>
        <taxon>Trifolieae</taxon>
        <taxon>Trifolium</taxon>
    </lineage>
</organism>
<protein>
    <submittedName>
        <fullName evidence="1">Uncharacterized protein</fullName>
    </submittedName>
</protein>
<gene>
    <name evidence="1" type="ORF">TSUD_145400</name>
</gene>
<name>A0A2Z6MLX5_TRISU</name>
<accession>A0A2Z6MLX5</accession>
<evidence type="ECO:0000313" key="2">
    <source>
        <dbReference type="Proteomes" id="UP000242715"/>
    </source>
</evidence>
<dbReference type="EMBL" id="DF973434">
    <property type="protein sequence ID" value="GAU30743.1"/>
    <property type="molecule type" value="Genomic_DNA"/>
</dbReference>